<dbReference type="KEGG" id="msch:N508_000207"/>
<reference evidence="1" key="3">
    <citation type="submission" date="2022-06" db="EMBL/GenBank/DDBJ databases">
        <title>Resources to Facilitate Use of the Altered Schaedler Flora (ASF) Mouse Model to Study Microbiome Function.</title>
        <authorList>
            <person name="Proctor A."/>
            <person name="Parvinroo S."/>
            <person name="Richie T."/>
            <person name="Jia X."/>
            <person name="Lee S.T.M."/>
            <person name="Karp P.D."/>
            <person name="Paley S."/>
            <person name="Kostic A.D."/>
            <person name="Pierre J.F."/>
            <person name="Wannemuehler M.J."/>
            <person name="Phillips G.J."/>
        </authorList>
    </citation>
    <scope>NUCLEOTIDE SEQUENCE</scope>
    <source>
        <strain evidence="1">ASF457</strain>
    </source>
</reference>
<gene>
    <name evidence="1" type="ORF">N508_000207</name>
</gene>
<dbReference type="AlphaFoldDB" id="V2QAE1"/>
<dbReference type="Proteomes" id="UP000017429">
    <property type="component" value="Chromosome"/>
</dbReference>
<name>V2QAE1_9BACT</name>
<reference evidence="1" key="2">
    <citation type="submission" date="2022-05" db="EMBL/GenBank/DDBJ databases">
        <authorList>
            <person name="Proctor A.L."/>
            <person name="Phillips G.J."/>
            <person name="Wannemuehler M.J."/>
        </authorList>
    </citation>
    <scope>NUCLEOTIDE SEQUENCE</scope>
    <source>
        <strain evidence="1">ASF457</strain>
    </source>
</reference>
<protein>
    <submittedName>
        <fullName evidence="1">Uncharacterized protein</fullName>
    </submittedName>
</protein>
<evidence type="ECO:0000313" key="2">
    <source>
        <dbReference type="Proteomes" id="UP000017429"/>
    </source>
</evidence>
<reference evidence="1" key="1">
    <citation type="journal article" date="2014" name="Genome Announc.">
        <title>Draft genome sequences of the altered schaedler flora, a defined bacterial community from gnotobiotic mice.</title>
        <authorList>
            <person name="Wannemuehler M.J."/>
            <person name="Overstreet A.M."/>
            <person name="Ward D.V."/>
            <person name="Phillips G.J."/>
        </authorList>
    </citation>
    <scope>NUCLEOTIDE SEQUENCE</scope>
    <source>
        <strain evidence="1">ASF457</strain>
    </source>
</reference>
<dbReference type="EMBL" id="CP097562">
    <property type="protein sequence ID" value="USF23152.1"/>
    <property type="molecule type" value="Genomic_DNA"/>
</dbReference>
<accession>V2QAE1</accession>
<keyword evidence="2" id="KW-1185">Reference proteome</keyword>
<proteinExistence type="predicted"/>
<evidence type="ECO:0000313" key="1">
    <source>
        <dbReference type="EMBL" id="USF23152.1"/>
    </source>
</evidence>
<sequence length="36" mass="4252">MTYTMKTEGHTELDLMVFYTSFYGKIYKNIIKKAGK</sequence>
<organism evidence="1 2">
    <name type="scientific">Mucispirillum schaedleri ASF457</name>
    <dbReference type="NCBI Taxonomy" id="1379858"/>
    <lineage>
        <taxon>Bacteria</taxon>
        <taxon>Pseudomonadati</taxon>
        <taxon>Deferribacterota</taxon>
        <taxon>Deferribacteres</taxon>
        <taxon>Deferribacterales</taxon>
        <taxon>Mucispirillaceae</taxon>
        <taxon>Mucispirillum</taxon>
    </lineage>
</organism>